<protein>
    <submittedName>
        <fullName evidence="1">Uncharacterized protein</fullName>
    </submittedName>
</protein>
<sequence>MKANQFKSSISEVKDLLRGKILTLEFMNEKGRVRKIQFSSLKAFGNAVLKLEQMGAGFNIVKVGNDFTEKGIYKPSELSAILKRGSWNEVFFYATTVKA</sequence>
<dbReference type="Proteomes" id="UP000183945">
    <property type="component" value="Unassembled WGS sequence"/>
</dbReference>
<dbReference type="RefSeq" id="WP_072880424.1">
    <property type="nucleotide sequence ID" value="NZ_FQVT01000009.1"/>
</dbReference>
<gene>
    <name evidence="1" type="ORF">SAMN05444483_10982</name>
</gene>
<dbReference type="OrthoDB" id="1446801at2"/>
<dbReference type="STRING" id="1073325.SAMN05444483_10982"/>
<organism evidence="1 2">
    <name type="scientific">Salegentibacter echinorum</name>
    <dbReference type="NCBI Taxonomy" id="1073325"/>
    <lineage>
        <taxon>Bacteria</taxon>
        <taxon>Pseudomonadati</taxon>
        <taxon>Bacteroidota</taxon>
        <taxon>Flavobacteriia</taxon>
        <taxon>Flavobacteriales</taxon>
        <taxon>Flavobacteriaceae</taxon>
        <taxon>Salegentibacter</taxon>
    </lineage>
</organism>
<dbReference type="AlphaFoldDB" id="A0A1M5J1W6"/>
<accession>A0A1M5J1W6</accession>
<reference evidence="2" key="1">
    <citation type="submission" date="2016-11" db="EMBL/GenBank/DDBJ databases">
        <authorList>
            <person name="Varghese N."/>
            <person name="Submissions S."/>
        </authorList>
    </citation>
    <scope>NUCLEOTIDE SEQUENCE [LARGE SCALE GENOMIC DNA]</scope>
    <source>
        <strain evidence="2">DSM 24579</strain>
    </source>
</reference>
<evidence type="ECO:0000313" key="1">
    <source>
        <dbReference type="EMBL" id="SHG34587.1"/>
    </source>
</evidence>
<dbReference type="EMBL" id="FQVT01000009">
    <property type="protein sequence ID" value="SHG34587.1"/>
    <property type="molecule type" value="Genomic_DNA"/>
</dbReference>
<keyword evidence="2" id="KW-1185">Reference proteome</keyword>
<proteinExistence type="predicted"/>
<evidence type="ECO:0000313" key="2">
    <source>
        <dbReference type="Proteomes" id="UP000183945"/>
    </source>
</evidence>
<name>A0A1M5J1W6_SALEC</name>